<evidence type="ECO:0000313" key="3">
    <source>
        <dbReference type="Proteomes" id="UP000290958"/>
    </source>
</evidence>
<evidence type="ECO:0000313" key="2">
    <source>
        <dbReference type="EMBL" id="RXR28944.1"/>
    </source>
</evidence>
<dbReference type="EMBL" id="SBKP01000006">
    <property type="protein sequence ID" value="RXR28944.1"/>
    <property type="molecule type" value="Genomic_DNA"/>
</dbReference>
<comment type="caution">
    <text evidence="2">The sequence shown here is derived from an EMBL/GenBank/DDBJ whole genome shotgun (WGS) entry which is preliminary data.</text>
</comment>
<feature type="compositionally biased region" description="Basic and acidic residues" evidence="1">
    <location>
        <begin position="11"/>
        <end position="21"/>
    </location>
</feature>
<sequence>MNSPLARYAHLGHEPDPDGARKRAAKAYHDTGFIALNPDWITSWEDRAYVQMVADKVHGKRGNK</sequence>
<accession>A0A4Q1KJY2</accession>
<organism evidence="2 3">
    <name type="scientific">Sphingobium fluviale</name>
    <dbReference type="NCBI Taxonomy" id="2506423"/>
    <lineage>
        <taxon>Bacteria</taxon>
        <taxon>Pseudomonadati</taxon>
        <taxon>Pseudomonadota</taxon>
        <taxon>Alphaproteobacteria</taxon>
        <taxon>Sphingomonadales</taxon>
        <taxon>Sphingomonadaceae</taxon>
        <taxon>Sphingobium</taxon>
    </lineage>
</organism>
<gene>
    <name evidence="2" type="ORF">EQG66_07655</name>
</gene>
<keyword evidence="3" id="KW-1185">Reference proteome</keyword>
<dbReference type="Proteomes" id="UP000290958">
    <property type="component" value="Unassembled WGS sequence"/>
</dbReference>
<protein>
    <submittedName>
        <fullName evidence="2">Uncharacterized protein</fullName>
    </submittedName>
</protein>
<proteinExistence type="predicted"/>
<dbReference type="OrthoDB" id="7597212at2"/>
<dbReference type="AlphaFoldDB" id="A0A4Q1KJY2"/>
<evidence type="ECO:0000256" key="1">
    <source>
        <dbReference type="SAM" id="MobiDB-lite"/>
    </source>
</evidence>
<reference evidence="3" key="1">
    <citation type="submission" date="2019-01" db="EMBL/GenBank/DDBJ databases">
        <title>Cytophagaceae bacterium strain CAR-16.</title>
        <authorList>
            <person name="Chen W.-M."/>
        </authorList>
    </citation>
    <scope>NUCLEOTIDE SEQUENCE [LARGE SCALE GENOMIC DNA]</scope>
    <source>
        <strain evidence="3">CHR27</strain>
    </source>
</reference>
<dbReference type="RefSeq" id="WP_129404008.1">
    <property type="nucleotide sequence ID" value="NZ_SBKP01000006.1"/>
</dbReference>
<feature type="region of interest" description="Disordered" evidence="1">
    <location>
        <begin position="1"/>
        <end position="21"/>
    </location>
</feature>
<name>A0A4Q1KJY2_9SPHN</name>